<proteinExistence type="predicted"/>
<dbReference type="AlphaFoldDB" id="A0A382WGM0"/>
<accession>A0A382WGM0</accession>
<sequence>ETADNGDIHDINSYRKYDQRTFYLTLLYKFGGVSTK</sequence>
<reference evidence="1" key="1">
    <citation type="submission" date="2018-05" db="EMBL/GenBank/DDBJ databases">
        <authorList>
            <person name="Lanie J.A."/>
            <person name="Ng W.-L."/>
            <person name="Kazmierczak K.M."/>
            <person name="Andrzejewski T.M."/>
            <person name="Davidsen T.M."/>
            <person name="Wayne K.J."/>
            <person name="Tettelin H."/>
            <person name="Glass J.I."/>
            <person name="Rusch D."/>
            <person name="Podicherti R."/>
            <person name="Tsui H.-C.T."/>
            <person name="Winkler M.E."/>
        </authorList>
    </citation>
    <scope>NUCLEOTIDE SEQUENCE</scope>
</reference>
<name>A0A382WGM0_9ZZZZ</name>
<feature type="non-terminal residue" evidence="1">
    <location>
        <position position="1"/>
    </location>
</feature>
<organism evidence="1">
    <name type="scientific">marine metagenome</name>
    <dbReference type="NCBI Taxonomy" id="408172"/>
    <lineage>
        <taxon>unclassified sequences</taxon>
        <taxon>metagenomes</taxon>
        <taxon>ecological metagenomes</taxon>
    </lineage>
</organism>
<gene>
    <name evidence="1" type="ORF">METZ01_LOCUS410663</name>
</gene>
<evidence type="ECO:0000313" key="1">
    <source>
        <dbReference type="EMBL" id="SVD57809.1"/>
    </source>
</evidence>
<dbReference type="EMBL" id="UINC01159615">
    <property type="protein sequence ID" value="SVD57809.1"/>
    <property type="molecule type" value="Genomic_DNA"/>
</dbReference>
<protein>
    <submittedName>
        <fullName evidence="1">Uncharacterized protein</fullName>
    </submittedName>
</protein>